<feature type="transmembrane region" description="Helical" evidence="11">
    <location>
        <begin position="32"/>
        <end position="58"/>
    </location>
</feature>
<dbReference type="InterPro" id="IPR013121">
    <property type="entry name" value="Fe_red_NAD-bd_6"/>
</dbReference>
<keyword evidence="9" id="KW-0406">Ion transport</keyword>
<feature type="transmembrane region" description="Helical" evidence="11">
    <location>
        <begin position="390"/>
        <end position="408"/>
    </location>
</feature>
<dbReference type="Pfam" id="PF01794">
    <property type="entry name" value="Ferric_reduct"/>
    <property type="match status" value="1"/>
</dbReference>
<evidence type="ECO:0000313" key="15">
    <source>
        <dbReference type="EMBL" id="KAF4203241.1"/>
    </source>
</evidence>
<feature type="transmembrane region" description="Helical" evidence="11">
    <location>
        <begin position="177"/>
        <end position="196"/>
    </location>
</feature>
<feature type="domain" description="Ferric oxidoreductase" evidence="12">
    <location>
        <begin position="290"/>
        <end position="405"/>
    </location>
</feature>
<dbReference type="GO" id="GO:0015677">
    <property type="term" value="P:copper ion import"/>
    <property type="evidence" value="ECO:0007669"/>
    <property type="project" value="TreeGrafter"/>
</dbReference>
<evidence type="ECO:0000259" key="14">
    <source>
        <dbReference type="Pfam" id="PF08030"/>
    </source>
</evidence>
<keyword evidence="10 11" id="KW-0472">Membrane</keyword>
<evidence type="ECO:0000256" key="9">
    <source>
        <dbReference type="ARBA" id="ARBA00023065"/>
    </source>
</evidence>
<evidence type="ECO:0000256" key="6">
    <source>
        <dbReference type="ARBA" id="ARBA00022982"/>
    </source>
</evidence>
<dbReference type="AlphaFoldDB" id="A0AAN5YMD1"/>
<keyword evidence="4" id="KW-0410">Iron transport</keyword>
<keyword evidence="3" id="KW-0813">Transport</keyword>
<evidence type="ECO:0008006" key="17">
    <source>
        <dbReference type="Google" id="ProtNLM"/>
    </source>
</evidence>
<evidence type="ECO:0000256" key="4">
    <source>
        <dbReference type="ARBA" id="ARBA00022496"/>
    </source>
</evidence>
<keyword evidence="7 11" id="KW-1133">Transmembrane helix</keyword>
<dbReference type="GO" id="GO:0000293">
    <property type="term" value="F:ferric-chelate reductase activity"/>
    <property type="evidence" value="ECO:0007669"/>
    <property type="project" value="UniProtKB-ARBA"/>
</dbReference>
<feature type="transmembrane region" description="Helical" evidence="11">
    <location>
        <begin position="360"/>
        <end position="384"/>
    </location>
</feature>
<sequence length="720" mass="80069">MQDKWRQKVVKAMDNPQKEGRKGYFRRIAGKYALFFLAFITVSCEGIEAVVFVAGVSFSAPATAVPLPVIVGLIAGCIVGWLLYKGGFYAKLQFFLVIATCVMYLVASGIFARSIWYFEQYHWNRMVGKDVGELGAGLGSYDISRSVWHINLMAEVAGGSSTEYLGGRIPQPTAQSYLITSTRFAVPIAFIAMRFHKINGHWRLMRPKTLADSASGESPEWCITGDEVNDVKNGLVEGKVEFILRRSLNNKAFGVPIGTRLLYSVYWSINLILTLTNVDLHKLSYVAKRLGWISVANFILLVFLALRNTPLAPLSGRSYDKLRPLHKTAGYTCITTSILHGIVYLKAFAQASELRQMCEIPNLAGGIAGLAMVFIGLSTIGWFARRYYEVFYIIHLVMFMLILILIGMHRPRFAESTVVIVIVPACLWGSDRLFRFVKFCWNFFGNHATLTPMENGAVRVKLHRSLRCTPGSHAFLWMPSIRFLESHPFTLVSNDPVEFLIRKYDGYTYDLFELAQQQPGKRVRCSVDGGYGRIPDFTIFDRVILVAGGSGASFTFALALGILKQGAAGNATKTIDFIWTVKHSESLNWFEKELQQLQESPCVNLFIHVSRDVTSEHCSSLDLALVAGDVEKGNEEANGRPIPICDRRKGRPDTANLLASCISQCSLESRIGVGVCGPIQMIETTRAAIYQCTYDNGPSITLHAEVGTSPRLHIASFAPH</sequence>
<dbReference type="Pfam" id="PF03239">
    <property type="entry name" value="FTR1"/>
    <property type="match status" value="1"/>
</dbReference>
<comment type="subcellular location">
    <subcellularLocation>
        <location evidence="1">Membrane</location>
        <topology evidence="1">Multi-pass membrane protein</topology>
    </subcellularLocation>
</comment>
<feature type="transmembrane region" description="Helical" evidence="11">
    <location>
        <begin position="96"/>
        <end position="118"/>
    </location>
</feature>
<dbReference type="GO" id="GO:0006879">
    <property type="term" value="P:intracellular iron ion homeostasis"/>
    <property type="evidence" value="ECO:0007669"/>
    <property type="project" value="TreeGrafter"/>
</dbReference>
<dbReference type="Proteomes" id="UP000649114">
    <property type="component" value="Unassembled WGS sequence"/>
</dbReference>
<evidence type="ECO:0000259" key="13">
    <source>
        <dbReference type="Pfam" id="PF08022"/>
    </source>
</evidence>
<dbReference type="SFLD" id="SFLDS00052">
    <property type="entry name" value="Ferric_Reductase_Domain"/>
    <property type="match status" value="1"/>
</dbReference>
<evidence type="ECO:0000256" key="5">
    <source>
        <dbReference type="ARBA" id="ARBA00022692"/>
    </source>
</evidence>
<dbReference type="GO" id="GO:0033573">
    <property type="term" value="C:high-affinity iron permease complex"/>
    <property type="evidence" value="ECO:0007669"/>
    <property type="project" value="InterPro"/>
</dbReference>
<reference evidence="15" key="2">
    <citation type="submission" date="2020-04" db="EMBL/GenBank/DDBJ databases">
        <authorList>
            <person name="Santos R.A.C."/>
            <person name="Steenwyk J.L."/>
            <person name="Rivero-Menendez O."/>
            <person name="Mead M.E."/>
            <person name="Silva L.P."/>
            <person name="Bastos R.W."/>
            <person name="Alastruey-Izquierdo A."/>
            <person name="Goldman G.H."/>
            <person name="Rokas A."/>
        </authorList>
    </citation>
    <scope>NUCLEOTIDE SEQUENCE</scope>
    <source>
        <strain evidence="15">CNM-CM8927</strain>
    </source>
</reference>
<feature type="transmembrane region" description="Helical" evidence="11">
    <location>
        <begin position="290"/>
        <end position="309"/>
    </location>
</feature>
<proteinExistence type="inferred from homology"/>
<dbReference type="InterPro" id="IPR004923">
    <property type="entry name" value="FTR1/Fip1/EfeU"/>
</dbReference>
<gene>
    <name evidence="15" type="ORF">CNMCM8927_009003</name>
</gene>
<dbReference type="PANTHER" id="PTHR32361:SF9">
    <property type="entry name" value="FERRIC REDUCTASE TRANSMEMBRANE COMPONENT 3-RELATED"/>
    <property type="match status" value="1"/>
</dbReference>
<evidence type="ECO:0000259" key="12">
    <source>
        <dbReference type="Pfam" id="PF01794"/>
    </source>
</evidence>
<dbReference type="InterPro" id="IPR013130">
    <property type="entry name" value="Fe3_Rdtase_TM_dom"/>
</dbReference>
<organism evidence="15 16">
    <name type="scientific">Aspergillus lentulus</name>
    <dbReference type="NCBI Taxonomy" id="293939"/>
    <lineage>
        <taxon>Eukaryota</taxon>
        <taxon>Fungi</taxon>
        <taxon>Dikarya</taxon>
        <taxon>Ascomycota</taxon>
        <taxon>Pezizomycotina</taxon>
        <taxon>Eurotiomycetes</taxon>
        <taxon>Eurotiomycetidae</taxon>
        <taxon>Eurotiales</taxon>
        <taxon>Aspergillaceae</taxon>
        <taxon>Aspergillus</taxon>
        <taxon>Aspergillus subgen. Fumigati</taxon>
    </lineage>
</organism>
<comment type="similarity">
    <text evidence="2">Belongs to the oxidase-dependent Fe transporter (OFeT) (TC 9.A.10.1) family.</text>
</comment>
<protein>
    <recommendedName>
        <fullName evidence="17">FAD-binding FR-type domain-containing protein</fullName>
    </recommendedName>
</protein>
<dbReference type="SFLD" id="SFLDG01168">
    <property type="entry name" value="Ferric_reductase_subgroup_(FRE"/>
    <property type="match status" value="1"/>
</dbReference>
<feature type="domain" description="Ferric reductase NAD binding" evidence="14">
    <location>
        <begin position="540"/>
        <end position="687"/>
    </location>
</feature>
<accession>A0AAN5YMD1</accession>
<evidence type="ECO:0000313" key="16">
    <source>
        <dbReference type="Proteomes" id="UP000649114"/>
    </source>
</evidence>
<evidence type="ECO:0000256" key="1">
    <source>
        <dbReference type="ARBA" id="ARBA00004141"/>
    </source>
</evidence>
<dbReference type="InterPro" id="IPR013112">
    <property type="entry name" value="FAD-bd_8"/>
</dbReference>
<keyword evidence="8" id="KW-0560">Oxidoreductase</keyword>
<dbReference type="Pfam" id="PF08030">
    <property type="entry name" value="NAD_binding_6"/>
    <property type="match status" value="1"/>
</dbReference>
<evidence type="ECO:0000256" key="10">
    <source>
        <dbReference type="ARBA" id="ARBA00023136"/>
    </source>
</evidence>
<keyword evidence="6" id="KW-0249">Electron transport</keyword>
<feature type="domain" description="FAD-binding 8" evidence="13">
    <location>
        <begin position="460"/>
        <end position="532"/>
    </location>
</feature>
<dbReference type="Pfam" id="PF08022">
    <property type="entry name" value="FAD_binding_8"/>
    <property type="match status" value="1"/>
</dbReference>
<dbReference type="InterPro" id="IPR051410">
    <property type="entry name" value="Ferric/Cupric_Reductase"/>
</dbReference>
<dbReference type="Gene3D" id="3.40.50.80">
    <property type="entry name" value="Nucleotide-binding domain of ferredoxin-NADP reductase (FNR) module"/>
    <property type="match status" value="1"/>
</dbReference>
<evidence type="ECO:0000256" key="2">
    <source>
        <dbReference type="ARBA" id="ARBA00008333"/>
    </source>
</evidence>
<feature type="transmembrane region" description="Helical" evidence="11">
    <location>
        <begin position="329"/>
        <end position="348"/>
    </location>
</feature>
<dbReference type="CDD" id="cd06186">
    <property type="entry name" value="NOX_Duox_like_FAD_NADP"/>
    <property type="match status" value="1"/>
</dbReference>
<dbReference type="EMBL" id="JAAAPU010000084">
    <property type="protein sequence ID" value="KAF4203241.1"/>
    <property type="molecule type" value="Genomic_DNA"/>
</dbReference>
<evidence type="ECO:0000256" key="3">
    <source>
        <dbReference type="ARBA" id="ARBA00022448"/>
    </source>
</evidence>
<comment type="caution">
    <text evidence="15">The sequence shown here is derived from an EMBL/GenBank/DDBJ whole genome shotgun (WGS) entry which is preliminary data.</text>
</comment>
<evidence type="ECO:0000256" key="11">
    <source>
        <dbReference type="SAM" id="Phobius"/>
    </source>
</evidence>
<keyword evidence="4" id="KW-0408">Iron</keyword>
<dbReference type="PANTHER" id="PTHR32361">
    <property type="entry name" value="FERRIC/CUPRIC REDUCTASE TRANSMEMBRANE COMPONENT"/>
    <property type="match status" value="1"/>
</dbReference>
<evidence type="ECO:0000256" key="7">
    <source>
        <dbReference type="ARBA" id="ARBA00022989"/>
    </source>
</evidence>
<name>A0AAN5YMD1_ASPLE</name>
<dbReference type="SUPFAM" id="SSF52343">
    <property type="entry name" value="Ferredoxin reductase-like, C-terminal NADP-linked domain"/>
    <property type="match status" value="1"/>
</dbReference>
<dbReference type="InterPro" id="IPR039261">
    <property type="entry name" value="FNR_nucleotide-bd"/>
</dbReference>
<evidence type="ECO:0000256" key="8">
    <source>
        <dbReference type="ARBA" id="ARBA00023002"/>
    </source>
</evidence>
<keyword evidence="5 11" id="KW-0812">Transmembrane</keyword>
<feature type="transmembrane region" description="Helical" evidence="11">
    <location>
        <begin position="64"/>
        <end position="84"/>
    </location>
</feature>
<dbReference type="GO" id="GO:0005381">
    <property type="term" value="F:iron ion transmembrane transporter activity"/>
    <property type="evidence" value="ECO:0007669"/>
    <property type="project" value="InterPro"/>
</dbReference>
<reference evidence="15" key="1">
    <citation type="journal article" date="2020" name="bioRxiv">
        <title>Genomic and phenotypic heterogeneity of clinical isolates of the human pathogens Aspergillus fumigatus, Aspergillus lentulus and Aspergillus fumigatiaffinis.</title>
        <authorList>
            <person name="dos Santos R.A.C."/>
            <person name="Steenwyk J.L."/>
            <person name="Rivero-Menendez O."/>
            <person name="Mead M.E."/>
            <person name="Silva L.P."/>
            <person name="Bastos R.W."/>
            <person name="Alastruey-Izquierdo A."/>
            <person name="Goldman G.H."/>
            <person name="Rokas A."/>
        </authorList>
    </citation>
    <scope>NUCLEOTIDE SEQUENCE</scope>
    <source>
        <strain evidence="15">CNM-CM8927</strain>
    </source>
</reference>